<dbReference type="PANTHER" id="PTHR31446:SF29">
    <property type="entry name" value="ACID PHOSPHATASE_VANADIUM-DEPENDENT HALOPEROXIDASE-RELATED PROTEIN"/>
    <property type="match status" value="1"/>
</dbReference>
<evidence type="ECO:0000313" key="3">
    <source>
        <dbReference type="Proteomes" id="UP000239899"/>
    </source>
</evidence>
<evidence type="ECO:0000256" key="1">
    <source>
        <dbReference type="SAM" id="Phobius"/>
    </source>
</evidence>
<evidence type="ECO:0000313" key="2">
    <source>
        <dbReference type="EMBL" id="PRW58173.1"/>
    </source>
</evidence>
<feature type="transmembrane region" description="Helical" evidence="1">
    <location>
        <begin position="99"/>
        <end position="119"/>
    </location>
</feature>
<dbReference type="Proteomes" id="UP000239899">
    <property type="component" value="Unassembled WGS sequence"/>
</dbReference>
<keyword evidence="1" id="KW-0812">Transmembrane</keyword>
<proteinExistence type="predicted"/>
<dbReference type="PANTHER" id="PTHR31446">
    <property type="entry name" value="ACID PHOSPHATASE/VANADIUM-DEPENDENT HALOPEROXIDASE-RELATED PROTEIN"/>
    <property type="match status" value="1"/>
</dbReference>
<dbReference type="InterPro" id="IPR003832">
    <property type="entry name" value="DUF212"/>
</dbReference>
<name>A0A2P6TVT1_CHLSO</name>
<organism evidence="2 3">
    <name type="scientific">Chlorella sorokiniana</name>
    <name type="common">Freshwater green alga</name>
    <dbReference type="NCBI Taxonomy" id="3076"/>
    <lineage>
        <taxon>Eukaryota</taxon>
        <taxon>Viridiplantae</taxon>
        <taxon>Chlorophyta</taxon>
        <taxon>core chlorophytes</taxon>
        <taxon>Trebouxiophyceae</taxon>
        <taxon>Chlorellales</taxon>
        <taxon>Chlorellaceae</taxon>
        <taxon>Chlorella clade</taxon>
        <taxon>Chlorella</taxon>
    </lineage>
</organism>
<feature type="transmembrane region" description="Helical" evidence="1">
    <location>
        <begin position="131"/>
        <end position="149"/>
    </location>
</feature>
<dbReference type="STRING" id="3076.A0A2P6TVT1"/>
<keyword evidence="3" id="KW-1185">Reference proteome</keyword>
<accession>A0A2P6TVT1</accession>
<dbReference type="OrthoDB" id="1716650at2759"/>
<keyword evidence="1" id="KW-0472">Membrane</keyword>
<comment type="caution">
    <text evidence="2">The sequence shown here is derived from an EMBL/GenBank/DDBJ whole genome shotgun (WGS) entry which is preliminary data.</text>
</comment>
<keyword evidence="1" id="KW-1133">Transmembrane helix</keyword>
<dbReference type="AlphaFoldDB" id="A0A2P6TVT1"/>
<protein>
    <submittedName>
        <fullName evidence="2">Phosphatidic acid phosphatase-related</fullName>
    </submittedName>
</protein>
<dbReference type="Pfam" id="PF02681">
    <property type="entry name" value="DUF212"/>
    <property type="match status" value="1"/>
</dbReference>
<gene>
    <name evidence="2" type="ORF">C2E21_2849</name>
</gene>
<feature type="transmembrane region" description="Helical" evidence="1">
    <location>
        <begin position="252"/>
        <end position="268"/>
    </location>
</feature>
<reference evidence="2 3" key="1">
    <citation type="journal article" date="2018" name="Plant J.">
        <title>Genome sequences of Chlorella sorokiniana UTEX 1602 and Micractinium conductrix SAG 241.80: implications to maltose excretion by a green alga.</title>
        <authorList>
            <person name="Arriola M.B."/>
            <person name="Velmurugan N."/>
            <person name="Zhang Y."/>
            <person name="Plunkett M.H."/>
            <person name="Hondzo H."/>
            <person name="Barney B.M."/>
        </authorList>
    </citation>
    <scope>NUCLEOTIDE SEQUENCE [LARGE SCALE GENOMIC DNA]</scope>
    <source>
        <strain evidence="3">UTEX 1602</strain>
    </source>
</reference>
<sequence>MVTVLPQRPCAAGPCCGMAARPPLAAAALARRRVAPQCSSSAAGSPSAWQPQPAQQRHPLVQRLAAAVQGAAAAVQAQRAAAGAALARLLHSRQQLGSLLLYAAAAAAPVPGSGAAASAGGSILQDLLSNYVFVVGFCGWFSAQFLKIFTKRYKTGVWDLGAFFDSGGMPSSHSSLCSSVTTAIAMQQGLGSPLFSVAVCFSVIVMYDAMGIRRHAGLQAQILNVVAEEVLEGHPLSERKLKEVLGHTPRQVYAGLVLGILIGLLLPVF</sequence>
<dbReference type="EMBL" id="LHPG02000005">
    <property type="protein sequence ID" value="PRW58173.1"/>
    <property type="molecule type" value="Genomic_DNA"/>
</dbReference>